<dbReference type="SUPFAM" id="SSF46689">
    <property type="entry name" value="Homeodomain-like"/>
    <property type="match status" value="1"/>
</dbReference>
<dbReference type="PRINTS" id="PR01590">
    <property type="entry name" value="HTHFIS"/>
</dbReference>
<keyword evidence="2" id="KW-0067">ATP-binding</keyword>
<dbReference type="OrthoDB" id="5288224at2"/>
<evidence type="ECO:0000313" key="8">
    <source>
        <dbReference type="Proteomes" id="UP000190198"/>
    </source>
</evidence>
<dbReference type="Pfam" id="PF18546">
    <property type="entry name" value="MetOD1"/>
    <property type="match status" value="1"/>
</dbReference>
<dbReference type="PANTHER" id="PTHR32071">
    <property type="entry name" value="TRANSCRIPTIONAL REGULATORY PROTEIN"/>
    <property type="match status" value="1"/>
</dbReference>
<evidence type="ECO:0000313" key="7">
    <source>
        <dbReference type="EMBL" id="OOZ42244.1"/>
    </source>
</evidence>
<reference evidence="7 8" key="1">
    <citation type="submission" date="2016-11" db="EMBL/GenBank/DDBJ databases">
        <title>Mixed transmission modes and dynamic genome evolution in an obligate animal-bacterial symbiosis.</title>
        <authorList>
            <person name="Russell S.L."/>
            <person name="Corbett-Detig R.B."/>
            <person name="Cavanaugh C.M."/>
        </authorList>
    </citation>
    <scope>NUCLEOTIDE SEQUENCE [LARGE SCALE GENOMIC DNA]</scope>
    <source>
        <strain evidence="7">Sp-SM6</strain>
    </source>
</reference>
<dbReference type="PANTHER" id="PTHR32071:SF57">
    <property type="entry name" value="C4-DICARBOXYLATE TRANSPORT TRANSCRIPTIONAL REGULATORY PROTEIN DCTD"/>
    <property type="match status" value="1"/>
</dbReference>
<dbReference type="Proteomes" id="UP000190198">
    <property type="component" value="Unassembled WGS sequence"/>
</dbReference>
<accession>A0A1T2LB13</accession>
<feature type="domain" description="Sigma-54 factor interaction" evidence="6">
    <location>
        <begin position="174"/>
        <end position="403"/>
    </location>
</feature>
<keyword evidence="8" id="KW-1185">Reference proteome</keyword>
<keyword evidence="1" id="KW-0547">Nucleotide-binding</keyword>
<dbReference type="InterPro" id="IPR002078">
    <property type="entry name" value="Sigma_54_int"/>
</dbReference>
<dbReference type="FunFam" id="3.40.50.300:FF:000006">
    <property type="entry name" value="DNA-binding transcriptional regulator NtrC"/>
    <property type="match status" value="1"/>
</dbReference>
<evidence type="ECO:0000256" key="4">
    <source>
        <dbReference type="ARBA" id="ARBA00023125"/>
    </source>
</evidence>
<dbReference type="InterPro" id="IPR002197">
    <property type="entry name" value="HTH_Fis"/>
</dbReference>
<dbReference type="GO" id="GO:0043565">
    <property type="term" value="F:sequence-specific DNA binding"/>
    <property type="evidence" value="ECO:0007669"/>
    <property type="project" value="InterPro"/>
</dbReference>
<dbReference type="InterPro" id="IPR041359">
    <property type="entry name" value="MetOD1"/>
</dbReference>
<dbReference type="PROSITE" id="PS50045">
    <property type="entry name" value="SIGMA54_INTERACT_4"/>
    <property type="match status" value="1"/>
</dbReference>
<evidence type="ECO:0000256" key="2">
    <source>
        <dbReference type="ARBA" id="ARBA00022840"/>
    </source>
</evidence>
<organism evidence="7 8">
    <name type="scientific">Solemya elarraichensis gill symbiont</name>
    <dbReference type="NCBI Taxonomy" id="1918949"/>
    <lineage>
        <taxon>Bacteria</taxon>
        <taxon>Pseudomonadati</taxon>
        <taxon>Pseudomonadota</taxon>
        <taxon>Gammaproteobacteria</taxon>
        <taxon>sulfur-oxidizing symbionts</taxon>
    </lineage>
</organism>
<dbReference type="RefSeq" id="WP_078476481.1">
    <property type="nucleotide sequence ID" value="NZ_MPRK01000044.1"/>
</dbReference>
<evidence type="ECO:0000259" key="6">
    <source>
        <dbReference type="PROSITE" id="PS50045"/>
    </source>
</evidence>
<sequence length="491" mass="54365">MKIDSLTIFEQGSYTELSTGSCGLDKNIDLEQYSELIVSIKNQIGGNFSRASSDPGVVRVVSTRCPFGDAVKEAPELCRMTSSVFGGIAARNFGYAKVALNKRIATNDGICEVSIYTDPDLAAHYDGDEYESDSGVVTSKSITAGTAIRIEEGLKKMWCHTQQPTAKNLPKTFFVAESAVMRQVFKSIEIVAPSDASVQITGETGVGKELVARSTHALSNRWQQPFVVVNCGAIPENLIESALFGHEKGAFTGAYNVHHGYFERADKGTLFLDEIDAFPVSAQAQLLRIFQEGEFERVGGRQTLKSDVRVICASNRSIEEMVVSGDFREDLFYRLNVIPIHIPPLRERLEDISALANQFLRKLSDKYKGKPKILSESAWLAMLSYSWPGNVRELENILERAFLFSQTHIIDELDITDCNAQKSVASKDIDNLNLRKLKKVAAIELEKKIIHAGLSQFSGNVSQAAQAMGISTRAVHQKLKIHDINPFDYRK</sequence>
<dbReference type="PROSITE" id="PS00676">
    <property type="entry name" value="SIGMA54_INTERACT_2"/>
    <property type="match status" value="1"/>
</dbReference>
<dbReference type="InterPro" id="IPR003593">
    <property type="entry name" value="AAA+_ATPase"/>
</dbReference>
<gene>
    <name evidence="7" type="ORF">BOW52_03590</name>
</gene>
<evidence type="ECO:0000256" key="5">
    <source>
        <dbReference type="ARBA" id="ARBA00023163"/>
    </source>
</evidence>
<dbReference type="Gene3D" id="1.10.10.60">
    <property type="entry name" value="Homeodomain-like"/>
    <property type="match status" value="1"/>
</dbReference>
<protein>
    <submittedName>
        <fullName evidence="7">Fis family transcriptional regulator</fullName>
    </submittedName>
</protein>
<dbReference type="CDD" id="cd00009">
    <property type="entry name" value="AAA"/>
    <property type="match status" value="1"/>
</dbReference>
<keyword evidence="3" id="KW-0805">Transcription regulation</keyword>
<dbReference type="GO" id="GO:0005524">
    <property type="term" value="F:ATP binding"/>
    <property type="evidence" value="ECO:0007669"/>
    <property type="project" value="UniProtKB-KW"/>
</dbReference>
<dbReference type="EMBL" id="MPRK01000044">
    <property type="protein sequence ID" value="OOZ42244.1"/>
    <property type="molecule type" value="Genomic_DNA"/>
</dbReference>
<name>A0A1T2LB13_9GAMM</name>
<dbReference type="SUPFAM" id="SSF52540">
    <property type="entry name" value="P-loop containing nucleoside triphosphate hydrolases"/>
    <property type="match status" value="1"/>
</dbReference>
<dbReference type="InterPro" id="IPR025943">
    <property type="entry name" value="Sigma_54_int_dom_ATP-bd_2"/>
</dbReference>
<dbReference type="InterPro" id="IPR025944">
    <property type="entry name" value="Sigma_54_int_dom_CS"/>
</dbReference>
<dbReference type="SMART" id="SM00382">
    <property type="entry name" value="AAA"/>
    <property type="match status" value="1"/>
</dbReference>
<comment type="caution">
    <text evidence="7">The sequence shown here is derived from an EMBL/GenBank/DDBJ whole genome shotgun (WGS) entry which is preliminary data.</text>
</comment>
<dbReference type="Gene3D" id="3.40.50.300">
    <property type="entry name" value="P-loop containing nucleotide triphosphate hydrolases"/>
    <property type="match status" value="1"/>
</dbReference>
<dbReference type="Pfam" id="PF00158">
    <property type="entry name" value="Sigma54_activat"/>
    <property type="match status" value="1"/>
</dbReference>
<evidence type="ECO:0000256" key="3">
    <source>
        <dbReference type="ARBA" id="ARBA00023015"/>
    </source>
</evidence>
<keyword evidence="4" id="KW-0238">DNA-binding</keyword>
<dbReference type="GO" id="GO:0006355">
    <property type="term" value="P:regulation of DNA-templated transcription"/>
    <property type="evidence" value="ECO:0007669"/>
    <property type="project" value="InterPro"/>
</dbReference>
<proteinExistence type="predicted"/>
<dbReference type="Pfam" id="PF25601">
    <property type="entry name" value="AAA_lid_14"/>
    <property type="match status" value="1"/>
</dbReference>
<dbReference type="InterPro" id="IPR027417">
    <property type="entry name" value="P-loop_NTPase"/>
</dbReference>
<dbReference type="Pfam" id="PF02954">
    <property type="entry name" value="HTH_8"/>
    <property type="match status" value="1"/>
</dbReference>
<dbReference type="AlphaFoldDB" id="A0A1T2LB13"/>
<keyword evidence="5" id="KW-0804">Transcription</keyword>
<dbReference type="PROSITE" id="PS00688">
    <property type="entry name" value="SIGMA54_INTERACT_3"/>
    <property type="match status" value="1"/>
</dbReference>
<dbReference type="InterPro" id="IPR009057">
    <property type="entry name" value="Homeodomain-like_sf"/>
</dbReference>
<dbReference type="Gene3D" id="1.10.8.60">
    <property type="match status" value="1"/>
</dbReference>
<evidence type="ECO:0000256" key="1">
    <source>
        <dbReference type="ARBA" id="ARBA00022741"/>
    </source>
</evidence>
<dbReference type="InterPro" id="IPR058031">
    <property type="entry name" value="AAA_lid_NorR"/>
</dbReference>